<proteinExistence type="predicted"/>
<feature type="coiled-coil region" evidence="1">
    <location>
        <begin position="60"/>
        <end position="130"/>
    </location>
</feature>
<evidence type="ECO:0000256" key="1">
    <source>
        <dbReference type="SAM" id="Coils"/>
    </source>
</evidence>
<reference evidence="3" key="2">
    <citation type="submission" date="2020-12" db="EMBL/GenBank/DDBJ databases">
        <title>New Spironucleus salmonicida genome in near-complete chromosomes.</title>
        <authorList>
            <person name="Xu F."/>
            <person name="Kurt Z."/>
            <person name="Jimenez-Gonzalez A."/>
            <person name="Astvaldsson A."/>
            <person name="Andersson J.O."/>
            <person name="Svard S.G."/>
        </authorList>
    </citation>
    <scope>NUCLEOTIDE SEQUENCE</scope>
    <source>
        <strain evidence="3">ATCC 50377</strain>
    </source>
</reference>
<dbReference type="Proteomes" id="UP000018208">
    <property type="component" value="Unassembled WGS sequence"/>
</dbReference>
<reference evidence="2 3" key="1">
    <citation type="journal article" date="2014" name="PLoS Genet.">
        <title>The Genome of Spironucleus salmonicida Highlights a Fish Pathogen Adapted to Fluctuating Environments.</title>
        <authorList>
            <person name="Xu F."/>
            <person name="Jerlstrom-Hultqvist J."/>
            <person name="Einarsson E."/>
            <person name="Astvaldsson A."/>
            <person name="Svard S.G."/>
            <person name="Andersson J.O."/>
        </authorList>
    </citation>
    <scope>NUCLEOTIDE SEQUENCE</scope>
    <source>
        <strain evidence="3">ATCC 50377</strain>
    </source>
</reference>
<keyword evidence="4" id="KW-1185">Reference proteome</keyword>
<name>V6LCQ7_9EUKA</name>
<dbReference type="VEuPathDB" id="GiardiaDB:SS50377_22243"/>
<dbReference type="EMBL" id="KI546166">
    <property type="protein sequence ID" value="EST42265.1"/>
    <property type="molecule type" value="Genomic_DNA"/>
</dbReference>
<evidence type="ECO:0000313" key="3">
    <source>
        <dbReference type="EMBL" id="KAH0574628.1"/>
    </source>
</evidence>
<keyword evidence="1" id="KW-0175">Coiled coil</keyword>
<organism evidence="2">
    <name type="scientific">Spironucleus salmonicida</name>
    <dbReference type="NCBI Taxonomy" id="348837"/>
    <lineage>
        <taxon>Eukaryota</taxon>
        <taxon>Metamonada</taxon>
        <taxon>Diplomonadida</taxon>
        <taxon>Hexamitidae</taxon>
        <taxon>Hexamitinae</taxon>
        <taxon>Spironucleus</taxon>
    </lineage>
</organism>
<protein>
    <submittedName>
        <fullName evidence="2">Uncharacterized protein</fullName>
    </submittedName>
</protein>
<accession>V6LCQ7</accession>
<sequence length="155" mass="18026">MSISDRLKLMTQQYGTNSAMMLSKQPSSLDEDDNGVEVINPLQDYMMTATKLISDKEYVNRSLTEKKNLLQAQVDQKQSENEQQSNALWSKISALKYHFEIMEDEHSKAMTDYENQKAYLLQEINNKKSQIVQVKSQQIEPELFIWAQSLEDKLK</sequence>
<evidence type="ECO:0000313" key="2">
    <source>
        <dbReference type="EMBL" id="EST42265.1"/>
    </source>
</evidence>
<evidence type="ECO:0000313" key="4">
    <source>
        <dbReference type="Proteomes" id="UP000018208"/>
    </source>
</evidence>
<dbReference type="EMBL" id="AUWU02000003">
    <property type="protein sequence ID" value="KAH0574628.1"/>
    <property type="molecule type" value="Genomic_DNA"/>
</dbReference>
<gene>
    <name evidence="2" type="ORF">SS50377_18565</name>
    <name evidence="3" type="ORF">SS50377_22243</name>
</gene>
<dbReference type="AlphaFoldDB" id="V6LCQ7"/>